<reference evidence="1" key="1">
    <citation type="submission" date="2019-03" db="EMBL/GenBank/DDBJ databases">
        <title>Genome sequencing and reference-guided assembly of Black Bengal Goat (Capra hircus).</title>
        <authorList>
            <person name="Siddiki A.Z."/>
            <person name="Baten A."/>
            <person name="Billah M."/>
            <person name="Alam M.A.U."/>
            <person name="Shawrob K.S.M."/>
            <person name="Saha S."/>
            <person name="Chowdhury M."/>
            <person name="Rahman A.H."/>
            <person name="Stear M."/>
            <person name="Miah G."/>
            <person name="Das G.B."/>
            <person name="Hossain M.M."/>
            <person name="Kumkum M."/>
            <person name="Islam M.S."/>
            <person name="Mollah A.M."/>
            <person name="Ahsan A."/>
            <person name="Tusar F."/>
            <person name="Khan M.K.I."/>
        </authorList>
    </citation>
    <scope>NUCLEOTIDE SEQUENCE [LARGE SCALE GENOMIC DNA]</scope>
</reference>
<protein>
    <submittedName>
        <fullName evidence="1">Uncharacterized protein</fullName>
    </submittedName>
</protein>
<dbReference type="AlphaFoldDB" id="A0A8C2XVP0"/>
<evidence type="ECO:0000313" key="1">
    <source>
        <dbReference type="Ensembl" id="ENSCHIP00010026409.1"/>
    </source>
</evidence>
<reference evidence="1" key="2">
    <citation type="submission" date="2025-08" db="UniProtKB">
        <authorList>
            <consortium name="Ensembl"/>
        </authorList>
    </citation>
    <scope>IDENTIFICATION</scope>
</reference>
<organism evidence="1">
    <name type="scientific">Capra hircus</name>
    <name type="common">Goat</name>
    <dbReference type="NCBI Taxonomy" id="9925"/>
    <lineage>
        <taxon>Eukaryota</taxon>
        <taxon>Metazoa</taxon>
        <taxon>Chordata</taxon>
        <taxon>Craniata</taxon>
        <taxon>Vertebrata</taxon>
        <taxon>Euteleostomi</taxon>
        <taxon>Mammalia</taxon>
        <taxon>Eutheria</taxon>
        <taxon>Laurasiatheria</taxon>
        <taxon>Artiodactyla</taxon>
        <taxon>Ruminantia</taxon>
        <taxon>Pecora</taxon>
        <taxon>Bovidae</taxon>
        <taxon>Caprinae</taxon>
        <taxon>Capra</taxon>
    </lineage>
</organism>
<accession>A0A8C2XVP0</accession>
<sequence length="131" mass="14037">IVMGSSFLICLERRKYIFVCVTIDKAVCFQMNSVSVVSHQGGCVYHVCLCVLLGMTIQRGPWGSACPTNGPGESDPCLCWVWAPGGWGRASAALTCVLPVPASAMLTCQGLWVLCTLVLNWVRGGGRSEIL</sequence>
<dbReference type="Ensembl" id="ENSCHIT00010037265.1">
    <property type="protein sequence ID" value="ENSCHIP00010026409.1"/>
    <property type="gene ID" value="ENSCHIG00010019626.1"/>
</dbReference>
<name>A0A8C2XVP0_CAPHI</name>
<proteinExistence type="predicted"/>